<dbReference type="STRING" id="228908.NEQ221"/>
<evidence type="ECO:0000313" key="2">
    <source>
        <dbReference type="Proteomes" id="UP000000578"/>
    </source>
</evidence>
<dbReference type="AlphaFoldDB" id="Q74MQ5"/>
<keyword evidence="2" id="KW-1185">Reference proteome</keyword>
<sequence>MVEVVFEVSCGKTVTDKIELPDNIQGREKFKYGGKMVKMLWDLYKKANCNGAKVKIIAKGKKKAEKTIEIESDLDHRKRIGYGGKVVRIVWELYDLVK</sequence>
<accession>Q74MQ5</accession>
<evidence type="ECO:0000313" key="1">
    <source>
        <dbReference type="EMBL" id="AAR39074.1"/>
    </source>
</evidence>
<dbReference type="EnsemblBacteria" id="AAR39074">
    <property type="protein sequence ID" value="AAR39074"/>
    <property type="gene ID" value="NEQ221"/>
</dbReference>
<gene>
    <name evidence="1" type="ordered locus">NEQ221</name>
</gene>
<dbReference type="KEGG" id="neq:NEQ221"/>
<reference evidence="1 2" key="1">
    <citation type="journal article" date="2003" name="Proc. Natl. Acad. Sci. U.S.A.">
        <title>The genome of Nanoarchaeum equitans: insights into early archaeal evolution and derived parasitism.</title>
        <authorList>
            <person name="Waters E."/>
            <person name="Hohn M.J."/>
            <person name="Ahel I."/>
            <person name="Graham D.E."/>
            <person name="Adams M.D."/>
            <person name="Barnstead M."/>
            <person name="Beeson K.Y."/>
            <person name="Bibbs L."/>
            <person name="Bolanos R."/>
            <person name="Keller M."/>
            <person name="Kretz K."/>
            <person name="Lin X."/>
            <person name="Mathur E."/>
            <person name="Ni J."/>
            <person name="Podar M."/>
            <person name="Richardson T."/>
            <person name="Sutton G.G."/>
            <person name="Simon M."/>
            <person name="Soll D."/>
            <person name="Stetter K.O."/>
            <person name="Short J.M."/>
            <person name="Noordewier M."/>
        </authorList>
    </citation>
    <scope>NUCLEOTIDE SEQUENCE [LARGE SCALE GENOMIC DNA]</scope>
    <source>
        <strain evidence="1 2">Kin4-M</strain>
    </source>
</reference>
<proteinExistence type="predicted"/>
<dbReference type="HOGENOM" id="CLU_2327327_0_0_2"/>
<dbReference type="EMBL" id="AE017199">
    <property type="protein sequence ID" value="AAR39074.1"/>
    <property type="molecule type" value="Genomic_DNA"/>
</dbReference>
<protein>
    <submittedName>
        <fullName evidence="1">NEQ221</fullName>
    </submittedName>
</protein>
<name>Q74MQ5_NANEQ</name>
<dbReference type="BioCyc" id="NEQU228908:GJB6-237-MONOMER"/>
<dbReference type="Proteomes" id="UP000000578">
    <property type="component" value="Chromosome"/>
</dbReference>
<organism evidence="1 2">
    <name type="scientific">Nanoarchaeum equitans (strain Kin4-M)</name>
    <dbReference type="NCBI Taxonomy" id="228908"/>
    <lineage>
        <taxon>Archaea</taxon>
        <taxon>Nanobdellota</taxon>
        <taxon>Candidatus Nanoarchaeia</taxon>
        <taxon>Nanoarchaeales</taxon>
        <taxon>Nanoarchaeaceae</taxon>
        <taxon>Nanoarchaeum</taxon>
    </lineage>
</organism>